<name>A0A1X7UT21_AMPQE</name>
<protein>
    <submittedName>
        <fullName evidence="1">Uncharacterized protein</fullName>
    </submittedName>
</protein>
<sequence>MVASSGDLATDLMDCYCGEHTCTPKLVSAPYFTILMLLDSFTPVTVIKCVHNDGGGTPSECHIMPQVVHGTGDEGLMYFS</sequence>
<organism evidence="1">
    <name type="scientific">Amphimedon queenslandica</name>
    <name type="common">Sponge</name>
    <dbReference type="NCBI Taxonomy" id="400682"/>
    <lineage>
        <taxon>Eukaryota</taxon>
        <taxon>Metazoa</taxon>
        <taxon>Porifera</taxon>
        <taxon>Demospongiae</taxon>
        <taxon>Heteroscleromorpha</taxon>
        <taxon>Haplosclerida</taxon>
        <taxon>Niphatidae</taxon>
        <taxon>Amphimedon</taxon>
    </lineage>
</organism>
<reference evidence="1" key="1">
    <citation type="submission" date="2017-05" db="UniProtKB">
        <authorList>
            <consortium name="EnsemblMetazoa"/>
        </authorList>
    </citation>
    <scope>IDENTIFICATION</scope>
</reference>
<dbReference type="EnsemblMetazoa" id="Aqu2.1.30532_001">
    <property type="protein sequence ID" value="Aqu2.1.30532_001"/>
    <property type="gene ID" value="Aqu2.1.30532"/>
</dbReference>
<dbReference type="InParanoid" id="A0A1X7UT21"/>
<evidence type="ECO:0000313" key="1">
    <source>
        <dbReference type="EnsemblMetazoa" id="Aqu2.1.30532_001"/>
    </source>
</evidence>
<accession>A0A1X7UT21</accession>
<dbReference type="AlphaFoldDB" id="A0A1X7UT21"/>
<proteinExistence type="predicted"/>